<name>A0AAE0TCC4_9BIVA</name>
<evidence type="ECO:0000313" key="2">
    <source>
        <dbReference type="Proteomes" id="UP001195483"/>
    </source>
</evidence>
<dbReference type="AlphaFoldDB" id="A0AAE0TCC4"/>
<reference evidence="1" key="2">
    <citation type="journal article" date="2021" name="Genome Biol. Evol.">
        <title>Developing a high-quality reference genome for a parasitic bivalve with doubly uniparental inheritance (Bivalvia: Unionida).</title>
        <authorList>
            <person name="Smith C.H."/>
        </authorList>
    </citation>
    <scope>NUCLEOTIDE SEQUENCE</scope>
    <source>
        <strain evidence="1">CHS0354</strain>
        <tissue evidence="1">Mantle</tissue>
    </source>
</reference>
<evidence type="ECO:0000313" key="1">
    <source>
        <dbReference type="EMBL" id="KAK3607270.1"/>
    </source>
</evidence>
<protein>
    <submittedName>
        <fullName evidence="1">Uncharacterized protein</fullName>
    </submittedName>
</protein>
<dbReference type="Proteomes" id="UP001195483">
    <property type="component" value="Unassembled WGS sequence"/>
</dbReference>
<proteinExistence type="predicted"/>
<reference evidence="1" key="1">
    <citation type="journal article" date="2021" name="Genome Biol. Evol.">
        <title>A High-Quality Reference Genome for a Parasitic Bivalve with Doubly Uniparental Inheritance (Bivalvia: Unionida).</title>
        <authorList>
            <person name="Smith C.H."/>
        </authorList>
    </citation>
    <scope>NUCLEOTIDE SEQUENCE</scope>
    <source>
        <strain evidence="1">CHS0354</strain>
    </source>
</reference>
<comment type="caution">
    <text evidence="1">The sequence shown here is derived from an EMBL/GenBank/DDBJ whole genome shotgun (WGS) entry which is preliminary data.</text>
</comment>
<organism evidence="1 2">
    <name type="scientific">Potamilus streckersoni</name>
    <dbReference type="NCBI Taxonomy" id="2493646"/>
    <lineage>
        <taxon>Eukaryota</taxon>
        <taxon>Metazoa</taxon>
        <taxon>Spiralia</taxon>
        <taxon>Lophotrochozoa</taxon>
        <taxon>Mollusca</taxon>
        <taxon>Bivalvia</taxon>
        <taxon>Autobranchia</taxon>
        <taxon>Heteroconchia</taxon>
        <taxon>Palaeoheterodonta</taxon>
        <taxon>Unionida</taxon>
        <taxon>Unionoidea</taxon>
        <taxon>Unionidae</taxon>
        <taxon>Ambleminae</taxon>
        <taxon>Lampsilini</taxon>
        <taxon>Potamilus</taxon>
    </lineage>
</organism>
<keyword evidence="2" id="KW-1185">Reference proteome</keyword>
<dbReference type="EMBL" id="JAEAOA010000195">
    <property type="protein sequence ID" value="KAK3607270.1"/>
    <property type="molecule type" value="Genomic_DNA"/>
</dbReference>
<accession>A0AAE0TCC4</accession>
<reference evidence="1" key="3">
    <citation type="submission" date="2023-05" db="EMBL/GenBank/DDBJ databases">
        <authorList>
            <person name="Smith C.H."/>
        </authorList>
    </citation>
    <scope>NUCLEOTIDE SEQUENCE</scope>
    <source>
        <strain evidence="1">CHS0354</strain>
        <tissue evidence="1">Mantle</tissue>
    </source>
</reference>
<gene>
    <name evidence="1" type="ORF">CHS0354_002247</name>
</gene>
<sequence>MTKIFQDITTANQVRVVWSNNNINARRLISNGNVAGAYNSPTLAIQTVYFDAVASLNLLSFTQQTRMTKIDVSKISLDRLEFCMLLLE</sequence>